<protein>
    <submittedName>
        <fullName evidence="2">Uncharacterized protein</fullName>
    </submittedName>
</protein>
<reference evidence="2" key="2">
    <citation type="submission" date="2015-06" db="UniProtKB">
        <authorList>
            <consortium name="EnsemblPlants"/>
        </authorList>
    </citation>
    <scope>IDENTIFICATION</scope>
</reference>
<accession>A0A0E0QVQ7</accession>
<dbReference type="AlphaFoldDB" id="A0A0E0QVQ7"/>
<dbReference type="Gramene" id="ORUFI10G00820.1">
    <property type="protein sequence ID" value="ORUFI10G00820.1"/>
    <property type="gene ID" value="ORUFI10G00820"/>
</dbReference>
<dbReference type="EnsemblPlants" id="ORUFI10G00820.1">
    <property type="protein sequence ID" value="ORUFI10G00820.1"/>
    <property type="gene ID" value="ORUFI10G00820"/>
</dbReference>
<proteinExistence type="predicted"/>
<evidence type="ECO:0000313" key="3">
    <source>
        <dbReference type="Proteomes" id="UP000008022"/>
    </source>
</evidence>
<feature type="compositionally biased region" description="Basic and acidic residues" evidence="1">
    <location>
        <begin position="98"/>
        <end position="111"/>
    </location>
</feature>
<name>A0A0E0QVQ7_ORYRU</name>
<dbReference type="Proteomes" id="UP000008022">
    <property type="component" value="Unassembled WGS sequence"/>
</dbReference>
<feature type="region of interest" description="Disordered" evidence="1">
    <location>
        <begin position="89"/>
        <end position="111"/>
    </location>
</feature>
<reference evidence="3" key="1">
    <citation type="submission" date="2013-06" db="EMBL/GenBank/DDBJ databases">
        <authorList>
            <person name="Zhao Q."/>
        </authorList>
    </citation>
    <scope>NUCLEOTIDE SEQUENCE</scope>
    <source>
        <strain evidence="3">cv. W1943</strain>
    </source>
</reference>
<sequence length="111" mass="12263">MTRNAAAACPNRSKVFTWRFVGQMGERHDNAFKKGNGANGVIVIEPAKGTARLSPASAHYPHKYPHIDGHTIVHDVSQAVNPRRNLPSPTLLCCIDQNRPRQPRDRSSKLG</sequence>
<evidence type="ECO:0000256" key="1">
    <source>
        <dbReference type="SAM" id="MobiDB-lite"/>
    </source>
</evidence>
<organism evidence="2 3">
    <name type="scientific">Oryza rufipogon</name>
    <name type="common">Brownbeard rice</name>
    <name type="synonym">Asian wild rice</name>
    <dbReference type="NCBI Taxonomy" id="4529"/>
    <lineage>
        <taxon>Eukaryota</taxon>
        <taxon>Viridiplantae</taxon>
        <taxon>Streptophyta</taxon>
        <taxon>Embryophyta</taxon>
        <taxon>Tracheophyta</taxon>
        <taxon>Spermatophyta</taxon>
        <taxon>Magnoliopsida</taxon>
        <taxon>Liliopsida</taxon>
        <taxon>Poales</taxon>
        <taxon>Poaceae</taxon>
        <taxon>BOP clade</taxon>
        <taxon>Oryzoideae</taxon>
        <taxon>Oryzeae</taxon>
        <taxon>Oryzinae</taxon>
        <taxon>Oryza</taxon>
    </lineage>
</organism>
<dbReference type="HOGENOM" id="CLU_172831_0_0_1"/>
<dbReference type="OMA" id="HIDGHTI"/>
<keyword evidence="3" id="KW-1185">Reference proteome</keyword>
<evidence type="ECO:0000313" key="2">
    <source>
        <dbReference type="EnsemblPlants" id="ORUFI10G00820.1"/>
    </source>
</evidence>